<organism evidence="2 3">
    <name type="scientific">Chitinilyticum piscinae</name>
    <dbReference type="NCBI Taxonomy" id="2866724"/>
    <lineage>
        <taxon>Bacteria</taxon>
        <taxon>Pseudomonadati</taxon>
        <taxon>Pseudomonadota</taxon>
        <taxon>Betaproteobacteria</taxon>
        <taxon>Neisseriales</taxon>
        <taxon>Chitinibacteraceae</taxon>
        <taxon>Chitinilyticum</taxon>
    </lineage>
</organism>
<dbReference type="Proteomes" id="UP000604481">
    <property type="component" value="Unassembled WGS sequence"/>
</dbReference>
<dbReference type="PANTHER" id="PTHR42709">
    <property type="entry name" value="ALKALINE PHOSPHATASE LIKE PROTEIN"/>
    <property type="match status" value="1"/>
</dbReference>
<keyword evidence="3" id="KW-1185">Reference proteome</keyword>
<dbReference type="AlphaFoldDB" id="A0A8J7KBE8"/>
<dbReference type="PANTHER" id="PTHR42709:SF4">
    <property type="entry name" value="INNER MEMBRANE PROTEIN YQAA"/>
    <property type="match status" value="1"/>
</dbReference>
<gene>
    <name evidence="2" type="ORF">INR99_12485</name>
</gene>
<keyword evidence="1" id="KW-0812">Transmembrane</keyword>
<proteinExistence type="predicted"/>
<dbReference type="EMBL" id="JADFUA010000007">
    <property type="protein sequence ID" value="MBE9610159.1"/>
    <property type="molecule type" value="Genomic_DNA"/>
</dbReference>
<keyword evidence="1" id="KW-0472">Membrane</keyword>
<protein>
    <submittedName>
        <fullName evidence="2">DedA family protein</fullName>
    </submittedName>
</protein>
<evidence type="ECO:0000256" key="1">
    <source>
        <dbReference type="SAM" id="Phobius"/>
    </source>
</evidence>
<comment type="caution">
    <text evidence="2">The sequence shown here is derived from an EMBL/GenBank/DDBJ whole genome shotgun (WGS) entry which is preliminary data.</text>
</comment>
<keyword evidence="1" id="KW-1133">Transmembrane helix</keyword>
<evidence type="ECO:0000313" key="3">
    <source>
        <dbReference type="Proteomes" id="UP000604481"/>
    </source>
</evidence>
<feature type="transmembrane region" description="Helical" evidence="1">
    <location>
        <begin position="108"/>
        <end position="131"/>
    </location>
</feature>
<sequence length="134" mass="14446">MTFWLLAGLFASAFLSATLLPGNSEAVLLALLGQTQRDWLLLVLVATVGNVLGGLLTVWLGRRLPAPQRQGRLYGLAERWGPVSLLLSWVPVAGDALCGLAGWLRWSWGAVCVWLALGKALRYLLLAGLALQLL</sequence>
<reference evidence="2 3" key="1">
    <citation type="submission" date="2020-10" db="EMBL/GenBank/DDBJ databases">
        <title>The genome sequence of Chitinilyticum litopenaei 4Y14.</title>
        <authorList>
            <person name="Liu Y."/>
        </authorList>
    </citation>
    <scope>NUCLEOTIDE SEQUENCE [LARGE SCALE GENOMIC DNA]</scope>
    <source>
        <strain evidence="2 3">4Y14</strain>
    </source>
</reference>
<feature type="transmembrane region" description="Helical" evidence="1">
    <location>
        <begin position="40"/>
        <end position="60"/>
    </location>
</feature>
<dbReference type="InterPro" id="IPR051311">
    <property type="entry name" value="DedA_domain"/>
</dbReference>
<feature type="transmembrane region" description="Helical" evidence="1">
    <location>
        <begin position="80"/>
        <end position="102"/>
    </location>
</feature>
<name>A0A8J7KBE8_9NEIS</name>
<accession>A0A8J7KBE8</accession>
<dbReference type="RefSeq" id="WP_194116683.1">
    <property type="nucleotide sequence ID" value="NZ_JADFUA010000007.1"/>
</dbReference>
<evidence type="ECO:0000313" key="2">
    <source>
        <dbReference type="EMBL" id="MBE9610159.1"/>
    </source>
</evidence>